<dbReference type="EMBL" id="VDUY01000004">
    <property type="protein sequence ID" value="TXL65264.1"/>
    <property type="molecule type" value="Genomic_DNA"/>
</dbReference>
<proteinExistence type="predicted"/>
<dbReference type="Proteomes" id="UP000321548">
    <property type="component" value="Unassembled WGS sequence"/>
</dbReference>
<keyword evidence="3" id="KW-1185">Reference proteome</keyword>
<protein>
    <recommendedName>
        <fullName evidence="4">DUF3185 domain-containing protein</fullName>
    </recommendedName>
</protein>
<comment type="caution">
    <text evidence="2">The sequence shown here is derived from an EMBL/GenBank/DDBJ whole genome shotgun (WGS) entry which is preliminary data.</text>
</comment>
<keyword evidence="1" id="KW-0812">Transmembrane</keyword>
<name>A0A5C8NVT7_9BURK</name>
<keyword evidence="1" id="KW-0472">Membrane</keyword>
<reference evidence="2 3" key="1">
    <citation type="submission" date="2019-06" db="EMBL/GenBank/DDBJ databases">
        <title>Quisquiliibacterium sp. nov., isolated from a maize field.</title>
        <authorList>
            <person name="Lin S.-Y."/>
            <person name="Tsai C.-F."/>
            <person name="Young C.-C."/>
        </authorList>
    </citation>
    <scope>NUCLEOTIDE SEQUENCE [LARGE SCALE GENOMIC DNA]</scope>
    <source>
        <strain evidence="2 3">CC-CFT501</strain>
    </source>
</reference>
<dbReference type="OrthoDB" id="5773092at2"/>
<dbReference type="AlphaFoldDB" id="A0A5C8NVT7"/>
<feature type="transmembrane region" description="Helical" evidence="1">
    <location>
        <begin position="50"/>
        <end position="68"/>
    </location>
</feature>
<gene>
    <name evidence="2" type="ORF">FHP08_10715</name>
</gene>
<organism evidence="2 3">
    <name type="scientific">Zeimonas arvi</name>
    <dbReference type="NCBI Taxonomy" id="2498847"/>
    <lineage>
        <taxon>Bacteria</taxon>
        <taxon>Pseudomonadati</taxon>
        <taxon>Pseudomonadota</taxon>
        <taxon>Betaproteobacteria</taxon>
        <taxon>Burkholderiales</taxon>
        <taxon>Burkholderiaceae</taxon>
        <taxon>Zeimonas</taxon>
    </lineage>
</organism>
<keyword evidence="1" id="KW-1133">Transmembrane helix</keyword>
<dbReference type="RefSeq" id="WP_147704459.1">
    <property type="nucleotide sequence ID" value="NZ_VDUY01000004.1"/>
</dbReference>
<evidence type="ECO:0000313" key="2">
    <source>
        <dbReference type="EMBL" id="TXL65264.1"/>
    </source>
</evidence>
<sequence length="74" mass="7609">MNGIRILALILIVAGALGLVYGGFSYTRQTDVAKLGPIELTVTEKETVNVPLWAGIGLIAVGAGLLVFGGGGRR</sequence>
<evidence type="ECO:0000313" key="3">
    <source>
        <dbReference type="Proteomes" id="UP000321548"/>
    </source>
</evidence>
<evidence type="ECO:0008006" key="4">
    <source>
        <dbReference type="Google" id="ProtNLM"/>
    </source>
</evidence>
<accession>A0A5C8NVT7</accession>
<evidence type="ECO:0000256" key="1">
    <source>
        <dbReference type="SAM" id="Phobius"/>
    </source>
</evidence>